<organism evidence="1 2">
    <name type="scientific">Carya illinoinensis</name>
    <name type="common">Pecan</name>
    <dbReference type="NCBI Taxonomy" id="32201"/>
    <lineage>
        <taxon>Eukaryota</taxon>
        <taxon>Viridiplantae</taxon>
        <taxon>Streptophyta</taxon>
        <taxon>Embryophyta</taxon>
        <taxon>Tracheophyta</taxon>
        <taxon>Spermatophyta</taxon>
        <taxon>Magnoliopsida</taxon>
        <taxon>eudicotyledons</taxon>
        <taxon>Gunneridae</taxon>
        <taxon>Pentapetalae</taxon>
        <taxon>rosids</taxon>
        <taxon>fabids</taxon>
        <taxon>Fagales</taxon>
        <taxon>Juglandaceae</taxon>
        <taxon>Carya</taxon>
    </lineage>
</organism>
<dbReference type="AlphaFoldDB" id="A0A8T1PQ75"/>
<keyword evidence="2" id="KW-1185">Reference proteome</keyword>
<dbReference type="Proteomes" id="UP000811609">
    <property type="component" value="Chromosome 8"/>
</dbReference>
<reference evidence="1" key="1">
    <citation type="submission" date="2020-12" db="EMBL/GenBank/DDBJ databases">
        <title>WGS assembly of Carya illinoinensis cv. Pawnee.</title>
        <authorList>
            <person name="Platts A."/>
            <person name="Shu S."/>
            <person name="Wright S."/>
            <person name="Barry K."/>
            <person name="Edger P."/>
            <person name="Pires J.C."/>
            <person name="Schmutz J."/>
        </authorList>
    </citation>
    <scope>NUCLEOTIDE SEQUENCE</scope>
    <source>
        <tissue evidence="1">Leaf</tissue>
    </source>
</reference>
<name>A0A8T1PQ75_CARIL</name>
<accession>A0A8T1PQ75</accession>
<evidence type="ECO:0000313" key="2">
    <source>
        <dbReference type="Proteomes" id="UP000811609"/>
    </source>
</evidence>
<sequence>MLPADVLKKTFKKLDHDVNIENFMCSRKKFQMWRRKKFKVMVIY</sequence>
<dbReference type="EMBL" id="CM031816">
    <property type="protein sequence ID" value="KAG6643651.1"/>
    <property type="molecule type" value="Genomic_DNA"/>
</dbReference>
<proteinExistence type="predicted"/>
<gene>
    <name evidence="1" type="ORF">CIPAW_08G000900</name>
</gene>
<evidence type="ECO:0000313" key="1">
    <source>
        <dbReference type="EMBL" id="KAG6643651.1"/>
    </source>
</evidence>
<protein>
    <submittedName>
        <fullName evidence="1">Uncharacterized protein</fullName>
    </submittedName>
</protein>
<comment type="caution">
    <text evidence="1">The sequence shown here is derived from an EMBL/GenBank/DDBJ whole genome shotgun (WGS) entry which is preliminary data.</text>
</comment>